<evidence type="ECO:0000313" key="11">
    <source>
        <dbReference type="EMBL" id="MDN4472644.1"/>
    </source>
</evidence>
<evidence type="ECO:0000256" key="1">
    <source>
        <dbReference type="ARBA" id="ARBA00001974"/>
    </source>
</evidence>
<feature type="domain" description="Acyl-CoA dehydrogenase/oxidase C-terminal" evidence="8">
    <location>
        <begin position="228"/>
        <end position="377"/>
    </location>
</feature>
<comment type="caution">
    <text evidence="11">The sequence shown here is derived from an EMBL/GenBank/DDBJ whole genome shotgun (WGS) entry which is preliminary data.</text>
</comment>
<feature type="domain" description="Acyl-CoA oxidase/dehydrogenase middle" evidence="9">
    <location>
        <begin position="119"/>
        <end position="199"/>
    </location>
</feature>
<dbReference type="InterPro" id="IPR013786">
    <property type="entry name" value="AcylCoA_DH/ox_N"/>
</dbReference>
<dbReference type="Proteomes" id="UP001172738">
    <property type="component" value="Unassembled WGS sequence"/>
</dbReference>
<organism evidence="11 12">
    <name type="scientific">Demequina zhanjiangensis</name>
    <dbReference type="NCBI Taxonomy" id="3051659"/>
    <lineage>
        <taxon>Bacteria</taxon>
        <taxon>Bacillati</taxon>
        <taxon>Actinomycetota</taxon>
        <taxon>Actinomycetes</taxon>
        <taxon>Micrococcales</taxon>
        <taxon>Demequinaceae</taxon>
        <taxon>Demequina</taxon>
    </lineage>
</organism>
<dbReference type="PANTHER" id="PTHR48083:SF13">
    <property type="entry name" value="ACYL-COA DEHYDROGENASE FAMILY MEMBER 11"/>
    <property type="match status" value="1"/>
</dbReference>
<accession>A0ABT8G125</accession>
<dbReference type="InterPro" id="IPR050741">
    <property type="entry name" value="Acyl-CoA_dehydrogenase"/>
</dbReference>
<dbReference type="PANTHER" id="PTHR48083">
    <property type="entry name" value="MEDIUM-CHAIN SPECIFIC ACYL-COA DEHYDROGENASE, MITOCHONDRIAL-RELATED"/>
    <property type="match status" value="1"/>
</dbReference>
<proteinExistence type="inferred from homology"/>
<dbReference type="Gene3D" id="2.40.110.10">
    <property type="entry name" value="Butyryl-CoA Dehydrogenase, subunit A, domain 2"/>
    <property type="match status" value="1"/>
</dbReference>
<evidence type="ECO:0000256" key="4">
    <source>
        <dbReference type="ARBA" id="ARBA00022630"/>
    </source>
</evidence>
<evidence type="ECO:0000256" key="2">
    <source>
        <dbReference type="ARBA" id="ARBA00009347"/>
    </source>
</evidence>
<dbReference type="InterPro" id="IPR036250">
    <property type="entry name" value="AcylCo_DH-like_C"/>
</dbReference>
<sequence>MTAAELAQATRRFVRDVVLPAEPPAGTELPPDGRDALQRRAREAGVFAPQVPARFGGLGLPLDDWSPVFQEAGYSLLGPAALNCMAPDEGNMYLLEKVATPEQQERYLRPLAAGQTRSCFAMTEPHPGAGSDPAALATTARRVDGGWEIDGEKRFISGADEAGVAIVMARTPELGDAAATMLLVPMDTDGVEVGHPIRTMETAITGGHPHVHFRGVRVDDDAVLGEAGEGFAYAQVRLGPARLTHCMRWLGLARRAQDTALDRVRSREMFGAHLSDLGIAQGMLADSEIDLASSEAVIDRAARLLVEDPRAGATASSIAKVHVSEAVGRVIDRAVQLCGGDGVTLELPLLAFLNEVRPFRVYDGSSETHRWAIARRAVSRRRREVEGGEGVLDTAEALR</sequence>
<keyword evidence="12" id="KW-1185">Reference proteome</keyword>
<keyword evidence="6 7" id="KW-0560">Oxidoreductase</keyword>
<dbReference type="Gene3D" id="1.20.140.10">
    <property type="entry name" value="Butyryl-CoA Dehydrogenase, subunit A, domain 3"/>
    <property type="match status" value="1"/>
</dbReference>
<evidence type="ECO:0000256" key="7">
    <source>
        <dbReference type="RuleBase" id="RU362125"/>
    </source>
</evidence>
<evidence type="ECO:0000256" key="3">
    <source>
        <dbReference type="ARBA" id="ARBA00011738"/>
    </source>
</evidence>
<evidence type="ECO:0000256" key="5">
    <source>
        <dbReference type="ARBA" id="ARBA00022827"/>
    </source>
</evidence>
<reference evidence="11" key="1">
    <citation type="submission" date="2023-06" db="EMBL/GenBank/DDBJ databases">
        <title>SYSU T00b26.</title>
        <authorList>
            <person name="Gao L."/>
            <person name="Fang B.-Z."/>
            <person name="Li W.-J."/>
        </authorList>
    </citation>
    <scope>NUCLEOTIDE SEQUENCE</scope>
    <source>
        <strain evidence="11">SYSU T00b26</strain>
    </source>
</reference>
<feature type="domain" description="Acyl-CoA dehydrogenase/oxidase N-terminal" evidence="10">
    <location>
        <begin position="5"/>
        <end position="115"/>
    </location>
</feature>
<dbReference type="SUPFAM" id="SSF56645">
    <property type="entry name" value="Acyl-CoA dehydrogenase NM domain-like"/>
    <property type="match status" value="1"/>
</dbReference>
<comment type="similarity">
    <text evidence="2 7">Belongs to the acyl-CoA dehydrogenase family.</text>
</comment>
<name>A0ABT8G125_9MICO</name>
<dbReference type="InterPro" id="IPR046373">
    <property type="entry name" value="Acyl-CoA_Oxase/DH_mid-dom_sf"/>
</dbReference>
<evidence type="ECO:0000256" key="6">
    <source>
        <dbReference type="ARBA" id="ARBA00023002"/>
    </source>
</evidence>
<gene>
    <name evidence="11" type="ORF">QQX04_06515</name>
</gene>
<dbReference type="Pfam" id="PF02770">
    <property type="entry name" value="Acyl-CoA_dh_M"/>
    <property type="match status" value="1"/>
</dbReference>
<dbReference type="SUPFAM" id="SSF47203">
    <property type="entry name" value="Acyl-CoA dehydrogenase C-terminal domain-like"/>
    <property type="match status" value="1"/>
</dbReference>
<keyword evidence="5 7" id="KW-0274">FAD</keyword>
<protein>
    <submittedName>
        <fullName evidence="11">Acyl-CoA dehydrogenase family protein</fullName>
    </submittedName>
</protein>
<keyword evidence="4 7" id="KW-0285">Flavoprotein</keyword>
<dbReference type="EMBL" id="JAUHPV010000003">
    <property type="protein sequence ID" value="MDN4472644.1"/>
    <property type="molecule type" value="Genomic_DNA"/>
</dbReference>
<dbReference type="InterPro" id="IPR009075">
    <property type="entry name" value="AcylCo_DH/oxidase_C"/>
</dbReference>
<dbReference type="InterPro" id="IPR006091">
    <property type="entry name" value="Acyl-CoA_Oxase/DH_mid-dom"/>
</dbReference>
<evidence type="ECO:0000259" key="10">
    <source>
        <dbReference type="Pfam" id="PF02771"/>
    </source>
</evidence>
<dbReference type="Pfam" id="PF00441">
    <property type="entry name" value="Acyl-CoA_dh_1"/>
    <property type="match status" value="1"/>
</dbReference>
<dbReference type="InterPro" id="IPR009100">
    <property type="entry name" value="AcylCoA_DH/oxidase_NM_dom_sf"/>
</dbReference>
<dbReference type="Pfam" id="PF02771">
    <property type="entry name" value="Acyl-CoA_dh_N"/>
    <property type="match status" value="1"/>
</dbReference>
<dbReference type="Gene3D" id="1.10.540.10">
    <property type="entry name" value="Acyl-CoA dehydrogenase/oxidase, N-terminal domain"/>
    <property type="match status" value="1"/>
</dbReference>
<evidence type="ECO:0000259" key="9">
    <source>
        <dbReference type="Pfam" id="PF02770"/>
    </source>
</evidence>
<dbReference type="InterPro" id="IPR037069">
    <property type="entry name" value="AcylCoA_DH/ox_N_sf"/>
</dbReference>
<evidence type="ECO:0000259" key="8">
    <source>
        <dbReference type="Pfam" id="PF00441"/>
    </source>
</evidence>
<comment type="subunit">
    <text evidence="3">Homodimer.</text>
</comment>
<dbReference type="RefSeq" id="WP_301127374.1">
    <property type="nucleotide sequence ID" value="NZ_JAUHPV010000003.1"/>
</dbReference>
<comment type="cofactor">
    <cofactor evidence="1 7">
        <name>FAD</name>
        <dbReference type="ChEBI" id="CHEBI:57692"/>
    </cofactor>
</comment>
<evidence type="ECO:0000313" key="12">
    <source>
        <dbReference type="Proteomes" id="UP001172738"/>
    </source>
</evidence>